<evidence type="ECO:0000256" key="9">
    <source>
        <dbReference type="SAM" id="MobiDB-lite"/>
    </source>
</evidence>
<reference evidence="11" key="1">
    <citation type="journal article" date="2020" name="Fungal Divers.">
        <title>Resolving the Mortierellaceae phylogeny through synthesis of multi-gene phylogenetics and phylogenomics.</title>
        <authorList>
            <person name="Vandepol N."/>
            <person name="Liber J."/>
            <person name="Desiro A."/>
            <person name="Na H."/>
            <person name="Kennedy M."/>
            <person name="Barry K."/>
            <person name="Grigoriev I.V."/>
            <person name="Miller A.N."/>
            <person name="O'Donnell K."/>
            <person name="Stajich J.E."/>
            <person name="Bonito G."/>
        </authorList>
    </citation>
    <scope>NUCLEOTIDE SEQUENCE</scope>
    <source>
        <strain evidence="11">NVP1</strain>
    </source>
</reference>
<name>A0A9P5SPF0_9FUNG</name>
<keyword evidence="12" id="KW-1185">Reference proteome</keyword>
<organism evidence="11 12">
    <name type="scientific">Podila minutissima</name>
    <dbReference type="NCBI Taxonomy" id="64525"/>
    <lineage>
        <taxon>Eukaryota</taxon>
        <taxon>Fungi</taxon>
        <taxon>Fungi incertae sedis</taxon>
        <taxon>Mucoromycota</taxon>
        <taxon>Mortierellomycotina</taxon>
        <taxon>Mortierellomycetes</taxon>
        <taxon>Mortierellales</taxon>
        <taxon>Mortierellaceae</taxon>
        <taxon>Podila</taxon>
    </lineage>
</organism>
<keyword evidence="8 10" id="KW-0472">Membrane</keyword>
<sequence length="297" mass="32811">MRQTTISISYSVVALTTLPLGHLMARTLPTREFTLFGYYFSFILRFLLQYEHVIGVMTAANNGTAYAIDIIIIQELFYHGQKPFTAGFLLVSTTQVTELAMTDALRGYVQPLVTPWFTQVNSLVGFVVVVYIMAPWASYVDLWVQDRSHPLSAGLFLENGSAYDKDQILTNDLFDQSKYDTYGPPAHGYLLHPHLQRRLRHFTLDLRNPLHWSGSPPGLTLRPTGAPMTRTTCTGATCSPTRRSPTCDTSSSSPPLSPSPSSPASYASTCRGGPCFSPWPLAIIFVLPVGIVQAITN</sequence>
<dbReference type="AlphaFoldDB" id="A0A9P5SPF0"/>
<evidence type="ECO:0000256" key="10">
    <source>
        <dbReference type="SAM" id="Phobius"/>
    </source>
</evidence>
<evidence type="ECO:0000256" key="1">
    <source>
        <dbReference type="ARBA" id="ARBA00004141"/>
    </source>
</evidence>
<comment type="caution">
    <text evidence="11">The sequence shown here is derived from an EMBL/GenBank/DDBJ whole genome shotgun (WGS) entry which is preliminary data.</text>
</comment>
<evidence type="ECO:0000313" key="12">
    <source>
        <dbReference type="Proteomes" id="UP000696485"/>
    </source>
</evidence>
<dbReference type="InterPro" id="IPR004813">
    <property type="entry name" value="OPT"/>
</dbReference>
<evidence type="ECO:0000256" key="3">
    <source>
        <dbReference type="ARBA" id="ARBA00022448"/>
    </source>
</evidence>
<dbReference type="InterPro" id="IPR004648">
    <property type="entry name" value="Oligpept_transpt"/>
</dbReference>
<dbReference type="EMBL" id="JAAAUY010000307">
    <property type="protein sequence ID" value="KAF9331677.1"/>
    <property type="molecule type" value="Genomic_DNA"/>
</dbReference>
<evidence type="ECO:0000256" key="8">
    <source>
        <dbReference type="ARBA" id="ARBA00023136"/>
    </source>
</evidence>
<dbReference type="GO" id="GO:0016020">
    <property type="term" value="C:membrane"/>
    <property type="evidence" value="ECO:0007669"/>
    <property type="project" value="UniProtKB-SubCell"/>
</dbReference>
<evidence type="ECO:0000256" key="4">
    <source>
        <dbReference type="ARBA" id="ARBA00022692"/>
    </source>
</evidence>
<dbReference type="GO" id="GO:0015031">
    <property type="term" value="P:protein transport"/>
    <property type="evidence" value="ECO:0007669"/>
    <property type="project" value="UniProtKB-KW"/>
</dbReference>
<feature type="transmembrane region" description="Helical" evidence="10">
    <location>
        <begin position="6"/>
        <end position="25"/>
    </location>
</feature>
<feature type="region of interest" description="Disordered" evidence="9">
    <location>
        <begin position="232"/>
        <end position="264"/>
    </location>
</feature>
<keyword evidence="4 10" id="KW-0812">Transmembrane</keyword>
<keyword evidence="7 10" id="KW-1133">Transmembrane helix</keyword>
<gene>
    <name evidence="11" type="ORF">BG006_005456</name>
</gene>
<evidence type="ECO:0000313" key="11">
    <source>
        <dbReference type="EMBL" id="KAF9331677.1"/>
    </source>
</evidence>
<keyword evidence="6" id="KW-0653">Protein transport</keyword>
<accession>A0A9P5SPF0</accession>
<proteinExistence type="inferred from homology"/>
<dbReference type="PANTHER" id="PTHR22601">
    <property type="entry name" value="ISP4 LIKE PROTEIN"/>
    <property type="match status" value="1"/>
</dbReference>
<comment type="subcellular location">
    <subcellularLocation>
        <location evidence="1">Membrane</location>
        <topology evidence="1">Multi-pass membrane protein</topology>
    </subcellularLocation>
</comment>
<evidence type="ECO:0000256" key="2">
    <source>
        <dbReference type="ARBA" id="ARBA00008807"/>
    </source>
</evidence>
<feature type="compositionally biased region" description="Low complexity" evidence="9">
    <location>
        <begin position="239"/>
        <end position="254"/>
    </location>
</feature>
<evidence type="ECO:0000256" key="6">
    <source>
        <dbReference type="ARBA" id="ARBA00022927"/>
    </source>
</evidence>
<keyword evidence="3" id="KW-0813">Transport</keyword>
<dbReference type="Pfam" id="PF03169">
    <property type="entry name" value="OPT"/>
    <property type="match status" value="1"/>
</dbReference>
<dbReference type="GO" id="GO:0035673">
    <property type="term" value="F:oligopeptide transmembrane transporter activity"/>
    <property type="evidence" value="ECO:0007669"/>
    <property type="project" value="InterPro"/>
</dbReference>
<evidence type="ECO:0000256" key="5">
    <source>
        <dbReference type="ARBA" id="ARBA00022856"/>
    </source>
</evidence>
<keyword evidence="5" id="KW-0571">Peptide transport</keyword>
<protein>
    <submittedName>
        <fullName evidence="11">Uncharacterized protein</fullName>
    </submittedName>
</protein>
<dbReference type="Proteomes" id="UP000696485">
    <property type="component" value="Unassembled WGS sequence"/>
</dbReference>
<evidence type="ECO:0000256" key="7">
    <source>
        <dbReference type="ARBA" id="ARBA00022989"/>
    </source>
</evidence>
<comment type="similarity">
    <text evidence="2">Belongs to the oligopeptide OPT transporter family.</text>
</comment>